<evidence type="ECO:0000256" key="6">
    <source>
        <dbReference type="ARBA" id="ARBA00022660"/>
    </source>
</evidence>
<evidence type="ECO:0000256" key="11">
    <source>
        <dbReference type="ARBA" id="ARBA00022967"/>
    </source>
</evidence>
<dbReference type="CDD" id="cd13912">
    <property type="entry name" value="CcO_II_C"/>
    <property type="match status" value="1"/>
</dbReference>
<keyword evidence="9 18" id="KW-0999">Mitochondrion inner membrane</keyword>
<dbReference type="InterPro" id="IPR011759">
    <property type="entry name" value="Cyt_c_oxidase_su2_TM_dom"/>
</dbReference>
<feature type="transmembrane region" description="Helical" evidence="19">
    <location>
        <begin position="51"/>
        <end position="73"/>
    </location>
</feature>
<dbReference type="Pfam" id="PF00116">
    <property type="entry name" value="COX2"/>
    <property type="match status" value="1"/>
</dbReference>
<feature type="domain" description="Cytochrome oxidase subunit II transmembrane region profile" evidence="21">
    <location>
        <begin position="1"/>
        <end position="79"/>
    </location>
</feature>
<comment type="function">
    <text evidence="18">Component of the cytochrome c oxidase, the last enzyme in the mitochondrial electron transport chain which drives oxidative phosphorylation. The respiratory chain contains 3 multisubunit complexes succinate dehydrogenase (complex II, CII), ubiquinol-cytochrome c oxidoreductase (cytochrome b-c1 complex, complex III, CIII) and cytochrome c oxidase (complex IV, CIV), that cooperate to transfer electrons derived from NADH and succinate to molecular oxygen, creating an electrochemical gradient over the inner membrane that drives transmembrane transport and the ATP synthase. Cytochrome c oxidase is the component of the respiratory chain that catalyzes the reduction of oxygen to water. Electrons originating from reduced cytochrome c in the intermembrane space (IMS) are transferred via the dinuclear copper A center (CU(A)) of subunit 2 and heme A of subunit 1 to the active site in subunit 1, a binuclear center (BNC) formed by heme A3 and copper B (CU(B)). The BNC reduces molecular oxygen to 2 water molecules using 4 electrons from cytochrome c in the IMS and 4 protons from the mitochondrial matrix.</text>
</comment>
<keyword evidence="15 18" id="KW-0496">Mitochondrion</keyword>
<evidence type="ECO:0000259" key="21">
    <source>
        <dbReference type="PROSITE" id="PS50999"/>
    </source>
</evidence>
<dbReference type="PROSITE" id="PS50857">
    <property type="entry name" value="COX2_CUA"/>
    <property type="match status" value="1"/>
</dbReference>
<reference evidence="22" key="1">
    <citation type="journal article" date="2020" name="Gene">
        <title>Structure, gene order, and nucleotide composition of mitochondrial genomes in parasitic lice from Amblycera.</title>
        <authorList>
            <person name="Sweet A.D."/>
            <person name="Johnson K.P."/>
            <person name="Cao Y."/>
            <person name="de Moya R.S."/>
            <person name="Skinner R.K."/>
            <person name="Tan M."/>
            <person name="Virrueta-Herrera S."/>
            <person name="Cameron S.L."/>
        </authorList>
    </citation>
    <scope>NUCLEOTIDE SEQUENCE</scope>
    <source>
        <strain evidence="22">Mccos</strain>
    </source>
</reference>
<dbReference type="GO" id="GO:0005507">
    <property type="term" value="F:copper ion binding"/>
    <property type="evidence" value="ECO:0007669"/>
    <property type="project" value="InterPro"/>
</dbReference>
<evidence type="ECO:0000256" key="3">
    <source>
        <dbReference type="ARBA" id="ARBA00011164"/>
    </source>
</evidence>
<geneLocation type="mitochondrion" evidence="22"/>
<dbReference type="InterPro" id="IPR045187">
    <property type="entry name" value="CcO_II"/>
</dbReference>
<dbReference type="InterPro" id="IPR034210">
    <property type="entry name" value="CcO_II_C"/>
</dbReference>
<comment type="cofactor">
    <cofactor evidence="18">
        <name>Cu cation</name>
        <dbReference type="ChEBI" id="CHEBI:23378"/>
    </cofactor>
    <text evidence="18">Binds a copper A center.</text>
</comment>
<keyword evidence="7 18" id="KW-0812">Transmembrane</keyword>
<dbReference type="Gene3D" id="1.10.287.90">
    <property type="match status" value="1"/>
</dbReference>
<dbReference type="InterPro" id="IPR036257">
    <property type="entry name" value="Cyt_c_oxidase_su2_TM_sf"/>
</dbReference>
<dbReference type="PANTHER" id="PTHR22888:SF9">
    <property type="entry name" value="CYTOCHROME C OXIDASE SUBUNIT 2"/>
    <property type="match status" value="1"/>
</dbReference>
<protein>
    <recommendedName>
        <fullName evidence="4 18">Cytochrome c oxidase subunit 2</fullName>
    </recommendedName>
</protein>
<organism evidence="22">
    <name type="scientific">Macrogyropus costalimai</name>
    <dbReference type="NCBI Taxonomy" id="1941320"/>
    <lineage>
        <taxon>Eukaryota</taxon>
        <taxon>Metazoa</taxon>
        <taxon>Ecdysozoa</taxon>
        <taxon>Arthropoda</taxon>
        <taxon>Hexapoda</taxon>
        <taxon>Insecta</taxon>
        <taxon>Pterygota</taxon>
        <taxon>Neoptera</taxon>
        <taxon>Paraneoptera</taxon>
        <taxon>Psocodea</taxon>
        <taxon>Troctomorpha</taxon>
        <taxon>Phthiraptera</taxon>
        <taxon>Amblycera</taxon>
        <taxon>Gyropidae</taxon>
        <taxon>Macrogyropus</taxon>
    </lineage>
</organism>
<dbReference type="InterPro" id="IPR001505">
    <property type="entry name" value="Copper_CuA"/>
</dbReference>
<feature type="domain" description="Cytochrome oxidase subunit II copper A binding" evidence="20">
    <location>
        <begin position="80"/>
        <end position="212"/>
    </location>
</feature>
<comment type="catalytic activity">
    <reaction evidence="17">
        <text>4 Fe(II)-[cytochrome c] + O2 + 8 H(+)(in) = 4 Fe(III)-[cytochrome c] + 2 H2O + 4 H(+)(out)</text>
        <dbReference type="Rhea" id="RHEA:11436"/>
        <dbReference type="Rhea" id="RHEA-COMP:10350"/>
        <dbReference type="Rhea" id="RHEA-COMP:14399"/>
        <dbReference type="ChEBI" id="CHEBI:15377"/>
        <dbReference type="ChEBI" id="CHEBI:15378"/>
        <dbReference type="ChEBI" id="CHEBI:15379"/>
        <dbReference type="ChEBI" id="CHEBI:29033"/>
        <dbReference type="ChEBI" id="CHEBI:29034"/>
        <dbReference type="EC" id="7.1.1.9"/>
    </reaction>
    <physiologicalReaction direction="left-to-right" evidence="17">
        <dbReference type="Rhea" id="RHEA:11437"/>
    </physiologicalReaction>
</comment>
<evidence type="ECO:0000259" key="20">
    <source>
        <dbReference type="PROSITE" id="PS50857"/>
    </source>
</evidence>
<comment type="subcellular location">
    <subcellularLocation>
        <location evidence="1 18">Mitochondrion inner membrane</location>
        <topology evidence="1 18">Multi-pass membrane protein</topology>
    </subcellularLocation>
</comment>
<keyword evidence="6 18" id="KW-0679">Respiratory chain</keyword>
<dbReference type="Pfam" id="PF02790">
    <property type="entry name" value="COX2_TM"/>
    <property type="match status" value="1"/>
</dbReference>
<keyword evidence="16 18" id="KW-0472">Membrane</keyword>
<dbReference type="EMBL" id="MT644272">
    <property type="protein sequence ID" value="QKY89083.1"/>
    <property type="molecule type" value="Genomic_DNA"/>
</dbReference>
<dbReference type="GO" id="GO:0042773">
    <property type="term" value="P:ATP synthesis coupled electron transport"/>
    <property type="evidence" value="ECO:0007669"/>
    <property type="project" value="TreeGrafter"/>
</dbReference>
<proteinExistence type="inferred from homology"/>
<keyword evidence="14 18" id="KW-0186">Copper</keyword>
<accession>A0A7S5WUQ8</accession>
<evidence type="ECO:0000256" key="12">
    <source>
        <dbReference type="ARBA" id="ARBA00022982"/>
    </source>
</evidence>
<name>A0A7S5WUQ8_9NEOP</name>
<evidence type="ECO:0000256" key="14">
    <source>
        <dbReference type="ARBA" id="ARBA00023008"/>
    </source>
</evidence>
<dbReference type="GO" id="GO:0004129">
    <property type="term" value="F:cytochrome-c oxidase activity"/>
    <property type="evidence" value="ECO:0007669"/>
    <property type="project" value="UniProtKB-EC"/>
</dbReference>
<dbReference type="PANTHER" id="PTHR22888">
    <property type="entry name" value="CYTOCHROME C OXIDASE, SUBUNIT II"/>
    <property type="match status" value="1"/>
</dbReference>
<evidence type="ECO:0000256" key="19">
    <source>
        <dbReference type="SAM" id="Phobius"/>
    </source>
</evidence>
<keyword evidence="11" id="KW-1278">Translocase</keyword>
<dbReference type="FunFam" id="2.60.40.420:FF:000001">
    <property type="entry name" value="Cytochrome c oxidase subunit 2"/>
    <property type="match status" value="1"/>
</dbReference>
<evidence type="ECO:0000256" key="18">
    <source>
        <dbReference type="RuleBase" id="RU000457"/>
    </source>
</evidence>
<dbReference type="SUPFAM" id="SSF81464">
    <property type="entry name" value="Cytochrome c oxidase subunit II-like, transmembrane region"/>
    <property type="match status" value="1"/>
</dbReference>
<dbReference type="SUPFAM" id="SSF49503">
    <property type="entry name" value="Cupredoxins"/>
    <property type="match status" value="1"/>
</dbReference>
<dbReference type="Gene3D" id="2.60.40.420">
    <property type="entry name" value="Cupredoxins - blue copper proteins"/>
    <property type="match status" value="1"/>
</dbReference>
<comment type="subunit">
    <text evidence="3">Component of the cytochrome c oxidase (complex IV, CIV), a multisubunit enzyme composed of a catalytic core of 3 subunits and several supernumerary subunits. The complex exists as a monomer or a dimer and forms supercomplexes (SCs) in the inner mitochondrial membrane with ubiquinol-cytochrome c oxidoreductase (cytochrome b-c1 complex, complex III, CIII).</text>
</comment>
<keyword evidence="10" id="KW-0460">Magnesium</keyword>
<evidence type="ECO:0000256" key="9">
    <source>
        <dbReference type="ARBA" id="ARBA00022792"/>
    </source>
</evidence>
<sequence length="215" mass="25220">MNPFSHNYIIIYCFAFFKNSLFTSKLMYYLFFLFFKKVINLEILFNEAVEAIWTLFPMIMLLFIALPSLKILYLMESTKNIDLSFKILGHQWFWSYEYSDFEDIEFSSYMLDSMNYLDQFRCLDVDNRVVLPININIRGVVSSTDVIHSWTVPSLGVKIDATPGMLNQIMFNANKIGLFYGQCSEICGSLHSFMPICVEIVDINSFFNWLKNFSN</sequence>
<dbReference type="InterPro" id="IPR008972">
    <property type="entry name" value="Cupredoxin"/>
</dbReference>
<evidence type="ECO:0000313" key="22">
    <source>
        <dbReference type="EMBL" id="QKY89083.1"/>
    </source>
</evidence>
<keyword evidence="5 18" id="KW-0813">Transport</keyword>
<evidence type="ECO:0000256" key="15">
    <source>
        <dbReference type="ARBA" id="ARBA00023128"/>
    </source>
</evidence>
<gene>
    <name evidence="22" type="primary">cox2</name>
</gene>
<evidence type="ECO:0000256" key="7">
    <source>
        <dbReference type="ARBA" id="ARBA00022692"/>
    </source>
</evidence>
<dbReference type="PRINTS" id="PR01166">
    <property type="entry name" value="CYCOXIDASEII"/>
</dbReference>
<evidence type="ECO:0000256" key="17">
    <source>
        <dbReference type="ARBA" id="ARBA00049512"/>
    </source>
</evidence>
<evidence type="ECO:0000256" key="10">
    <source>
        <dbReference type="ARBA" id="ARBA00022842"/>
    </source>
</evidence>
<evidence type="ECO:0000256" key="2">
    <source>
        <dbReference type="ARBA" id="ARBA00007866"/>
    </source>
</evidence>
<evidence type="ECO:0000256" key="16">
    <source>
        <dbReference type="ARBA" id="ARBA00023136"/>
    </source>
</evidence>
<dbReference type="AlphaFoldDB" id="A0A7S5WUQ8"/>
<keyword evidence="8 18" id="KW-0479">Metal-binding</keyword>
<keyword evidence="13 19" id="KW-1133">Transmembrane helix</keyword>
<evidence type="ECO:0000256" key="13">
    <source>
        <dbReference type="ARBA" id="ARBA00022989"/>
    </source>
</evidence>
<feature type="transmembrane region" description="Helical" evidence="19">
    <location>
        <begin position="9"/>
        <end position="31"/>
    </location>
</feature>
<keyword evidence="12 18" id="KW-0249">Electron transport</keyword>
<dbReference type="InterPro" id="IPR002429">
    <property type="entry name" value="CcO_II-like_C"/>
</dbReference>
<comment type="similarity">
    <text evidence="2 18">Belongs to the cytochrome c oxidase subunit 2 family.</text>
</comment>
<dbReference type="PROSITE" id="PS50999">
    <property type="entry name" value="COX2_TM"/>
    <property type="match status" value="1"/>
</dbReference>
<dbReference type="GO" id="GO:0005743">
    <property type="term" value="C:mitochondrial inner membrane"/>
    <property type="evidence" value="ECO:0007669"/>
    <property type="project" value="UniProtKB-SubCell"/>
</dbReference>
<evidence type="ECO:0000256" key="5">
    <source>
        <dbReference type="ARBA" id="ARBA00022448"/>
    </source>
</evidence>
<evidence type="ECO:0000256" key="1">
    <source>
        <dbReference type="ARBA" id="ARBA00004448"/>
    </source>
</evidence>
<evidence type="ECO:0000256" key="8">
    <source>
        <dbReference type="ARBA" id="ARBA00022723"/>
    </source>
</evidence>
<dbReference type="PROSITE" id="PS00078">
    <property type="entry name" value="COX2"/>
    <property type="match status" value="1"/>
</dbReference>
<evidence type="ECO:0000256" key="4">
    <source>
        <dbReference type="ARBA" id="ARBA00015946"/>
    </source>
</evidence>